<accession>A0A1J1J9R5</accession>
<sequence>MKKDIKYNVIYFNSRTLRMDKESFSTLIDARVCKNEKIKEYENVEIIKKTIIEKLMV</sequence>
<dbReference type="EMBL" id="LN881738">
    <property type="protein sequence ID" value="CUL03829.1"/>
    <property type="molecule type" value="Genomic_DNA"/>
</dbReference>
<proteinExistence type="predicted"/>
<reference evidence="1 2" key="1">
    <citation type="journal article" date="2015" name="Genome Announc.">
        <title>Draft Genome Sequences of 14 Escherichia coli Phages Isolated from Cattle Slurry.</title>
        <authorList>
            <person name="Smith R."/>
            <person name="O'Hara M."/>
            <person name="Hobman J.L."/>
            <person name="Millard A.D."/>
        </authorList>
    </citation>
    <scope>NUCLEOTIDE SEQUENCE [LARGE SCALE GENOMIC DNA]</scope>
</reference>
<dbReference type="Proteomes" id="UP000246416">
    <property type="component" value="Genome"/>
</dbReference>
<evidence type="ECO:0000313" key="2">
    <source>
        <dbReference type="Proteomes" id="UP000246416"/>
    </source>
</evidence>
<evidence type="ECO:0000313" key="1">
    <source>
        <dbReference type="EMBL" id="CUL03829.1"/>
    </source>
</evidence>
<organism evidence="1 2">
    <name type="scientific">Clostridium phage slur17</name>
    <dbReference type="NCBI Taxonomy" id="1720506"/>
    <lineage>
        <taxon>Viruses</taxon>
        <taxon>Duplodnaviria</taxon>
        <taxon>Heunggongvirae</taxon>
        <taxon>Uroviricota</taxon>
        <taxon>Caudoviricetes</taxon>
        <taxon>Leicestervirus</taxon>
        <taxon>Leicestervirus CD382</taxon>
    </lineage>
</organism>
<protein>
    <submittedName>
        <fullName evidence="1">Uncharacterized protein</fullName>
    </submittedName>
</protein>
<name>A0A1J1J9R5_9CAUD</name>